<dbReference type="Proteomes" id="UP000236884">
    <property type="component" value="Chromosome"/>
</dbReference>
<dbReference type="EMBL" id="AP014946">
    <property type="protein sequence ID" value="BAT60012.1"/>
    <property type="molecule type" value="Genomic_DNA"/>
</dbReference>
<evidence type="ECO:0000256" key="5">
    <source>
        <dbReference type="ARBA" id="ARBA00022692"/>
    </source>
</evidence>
<organism evidence="9 10">
    <name type="scientific">Variibacter gotjawalensis</name>
    <dbReference type="NCBI Taxonomy" id="1333996"/>
    <lineage>
        <taxon>Bacteria</taxon>
        <taxon>Pseudomonadati</taxon>
        <taxon>Pseudomonadota</taxon>
        <taxon>Alphaproteobacteria</taxon>
        <taxon>Hyphomicrobiales</taxon>
        <taxon>Nitrobacteraceae</taxon>
        <taxon>Variibacter</taxon>
    </lineage>
</organism>
<dbReference type="PANTHER" id="PTHR30269:SF37">
    <property type="entry name" value="MEMBRANE TRANSPORTER PROTEIN"/>
    <property type="match status" value="1"/>
</dbReference>
<feature type="transmembrane region" description="Helical" evidence="8">
    <location>
        <begin position="167"/>
        <end position="189"/>
    </location>
</feature>
<comment type="subcellular location">
    <subcellularLocation>
        <location evidence="1 8">Cell membrane</location>
        <topology evidence="1 8">Multi-pass membrane protein</topology>
    </subcellularLocation>
</comment>
<dbReference type="OrthoDB" id="7028171at2"/>
<keyword evidence="6 8" id="KW-1133">Transmembrane helix</keyword>
<evidence type="ECO:0000256" key="2">
    <source>
        <dbReference type="ARBA" id="ARBA00009142"/>
    </source>
</evidence>
<dbReference type="PANTHER" id="PTHR30269">
    <property type="entry name" value="TRANSMEMBRANE PROTEIN YFCA"/>
    <property type="match status" value="1"/>
</dbReference>
<dbReference type="GO" id="GO:0005886">
    <property type="term" value="C:plasma membrane"/>
    <property type="evidence" value="ECO:0007669"/>
    <property type="project" value="UniProtKB-SubCell"/>
</dbReference>
<name>A0A0S3PVT8_9BRAD</name>
<evidence type="ECO:0000256" key="7">
    <source>
        <dbReference type="ARBA" id="ARBA00023136"/>
    </source>
</evidence>
<comment type="similarity">
    <text evidence="2 8">Belongs to the 4-toluene sulfonate uptake permease (TSUP) (TC 2.A.102) family.</text>
</comment>
<gene>
    <name evidence="9" type="ORF">GJW-30_1_02547</name>
</gene>
<dbReference type="InterPro" id="IPR052017">
    <property type="entry name" value="TSUP"/>
</dbReference>
<feature type="transmembrane region" description="Helical" evidence="8">
    <location>
        <begin position="224"/>
        <end position="242"/>
    </location>
</feature>
<feature type="transmembrane region" description="Helical" evidence="8">
    <location>
        <begin position="76"/>
        <end position="95"/>
    </location>
</feature>
<sequence length="252" mass="27465">MPTDTTFWIAVIFAVSVLGLSKGGFAGVGGIATPLMALFLPPLEAAALLLPIMILQDAISVWFYRRDFDKRNLMIMLPGAVIGIAVAWGLAAYISDSAVKFGIGFISLLFILQSWFAKAPEADAGLPSVPSGVFWGALSGFTSTLAQQGSPPFQVYVLPQRLPKLTFVGTVAIFFATVNAVKVIPYFALGNFSTRLFTVSLMLMPLAVLTNMFGFWVVRVMPTILFYRVAHVLVFVISLELIREGLVGMFWR</sequence>
<accession>A0A0S3PVT8</accession>
<evidence type="ECO:0000256" key="4">
    <source>
        <dbReference type="ARBA" id="ARBA00022475"/>
    </source>
</evidence>
<keyword evidence="3" id="KW-0813">Transport</keyword>
<keyword evidence="10" id="KW-1185">Reference proteome</keyword>
<dbReference type="KEGG" id="vgo:GJW-30_1_02547"/>
<evidence type="ECO:0000256" key="6">
    <source>
        <dbReference type="ARBA" id="ARBA00022989"/>
    </source>
</evidence>
<keyword evidence="7 8" id="KW-0472">Membrane</keyword>
<keyword evidence="4 8" id="KW-1003">Cell membrane</keyword>
<feature type="transmembrane region" description="Helical" evidence="8">
    <location>
        <begin position="7"/>
        <end position="33"/>
    </location>
</feature>
<evidence type="ECO:0000256" key="3">
    <source>
        <dbReference type="ARBA" id="ARBA00022448"/>
    </source>
</evidence>
<feature type="transmembrane region" description="Helical" evidence="8">
    <location>
        <begin position="45"/>
        <end position="64"/>
    </location>
</feature>
<dbReference type="Pfam" id="PF01925">
    <property type="entry name" value="TauE"/>
    <property type="match status" value="1"/>
</dbReference>
<reference evidence="9 10" key="1">
    <citation type="submission" date="2015-08" db="EMBL/GenBank/DDBJ databases">
        <title>Investigation of the bacterial diversity of lava forest soil.</title>
        <authorList>
            <person name="Lee J.S."/>
        </authorList>
    </citation>
    <scope>NUCLEOTIDE SEQUENCE [LARGE SCALE GENOMIC DNA]</scope>
    <source>
        <strain evidence="9 10">GJW-30</strain>
    </source>
</reference>
<protein>
    <recommendedName>
        <fullName evidence="8">Probable membrane transporter protein</fullName>
    </recommendedName>
</protein>
<dbReference type="InterPro" id="IPR002781">
    <property type="entry name" value="TM_pro_TauE-like"/>
</dbReference>
<dbReference type="AlphaFoldDB" id="A0A0S3PVT8"/>
<feature type="transmembrane region" description="Helical" evidence="8">
    <location>
        <begin position="196"/>
        <end position="218"/>
    </location>
</feature>
<proteinExistence type="inferred from homology"/>
<evidence type="ECO:0000313" key="9">
    <source>
        <dbReference type="EMBL" id="BAT60012.1"/>
    </source>
</evidence>
<dbReference type="RefSeq" id="WP_096355871.1">
    <property type="nucleotide sequence ID" value="NZ_AP014946.1"/>
</dbReference>
<evidence type="ECO:0000313" key="10">
    <source>
        <dbReference type="Proteomes" id="UP000236884"/>
    </source>
</evidence>
<keyword evidence="5 8" id="KW-0812">Transmembrane</keyword>
<evidence type="ECO:0000256" key="8">
    <source>
        <dbReference type="RuleBase" id="RU363041"/>
    </source>
</evidence>
<evidence type="ECO:0000256" key="1">
    <source>
        <dbReference type="ARBA" id="ARBA00004651"/>
    </source>
</evidence>